<evidence type="ECO:0000313" key="1">
    <source>
        <dbReference type="EMBL" id="PWN91953.1"/>
    </source>
</evidence>
<name>A0A316YV78_9BASI</name>
<proteinExistence type="predicted"/>
<dbReference type="GeneID" id="37041870"/>
<protein>
    <submittedName>
        <fullName evidence="1">Uncharacterized protein</fullName>
    </submittedName>
</protein>
<reference evidence="1 2" key="1">
    <citation type="journal article" date="2018" name="Mol. Biol. Evol.">
        <title>Broad Genomic Sampling Reveals a Smut Pathogenic Ancestry of the Fungal Clade Ustilaginomycotina.</title>
        <authorList>
            <person name="Kijpornyongpan T."/>
            <person name="Mondo S.J."/>
            <person name="Barry K."/>
            <person name="Sandor L."/>
            <person name="Lee J."/>
            <person name="Lipzen A."/>
            <person name="Pangilinan J."/>
            <person name="LaButti K."/>
            <person name="Hainaut M."/>
            <person name="Henrissat B."/>
            <person name="Grigoriev I.V."/>
            <person name="Spatafora J.W."/>
            <person name="Aime M.C."/>
        </authorList>
    </citation>
    <scope>NUCLEOTIDE SEQUENCE [LARGE SCALE GENOMIC DNA]</scope>
    <source>
        <strain evidence="1 2">MCA 4198</strain>
    </source>
</reference>
<sequence length="183" mass="20064">MATSAAAATPPAPRLTKCPPIRISLWRMPSDGESGVLVWDSQVEVPDIWGTEGHDLAELEDMSVTASCWTKKGREATLVVQVSRKDVKGARPLKAARYLCIYNVQTGAQERAIPIDESPASVVGLTWVPTDELEAPCTLPDSLSDREVLVMFSISSILYHGTPICQESSSKDQGHQHHFDERH</sequence>
<dbReference type="EMBL" id="KZ819635">
    <property type="protein sequence ID" value="PWN91953.1"/>
    <property type="molecule type" value="Genomic_DNA"/>
</dbReference>
<keyword evidence="2" id="KW-1185">Reference proteome</keyword>
<dbReference type="InParanoid" id="A0A316YV78"/>
<dbReference type="RefSeq" id="XP_025379151.1">
    <property type="nucleotide sequence ID" value="XM_025519954.1"/>
</dbReference>
<dbReference type="AlphaFoldDB" id="A0A316YV78"/>
<accession>A0A316YV78</accession>
<dbReference type="Proteomes" id="UP000245768">
    <property type="component" value="Unassembled WGS sequence"/>
</dbReference>
<gene>
    <name evidence="1" type="ORF">FA10DRAFT_259230</name>
</gene>
<evidence type="ECO:0000313" key="2">
    <source>
        <dbReference type="Proteomes" id="UP000245768"/>
    </source>
</evidence>
<organism evidence="1 2">
    <name type="scientific">Acaromyces ingoldii</name>
    <dbReference type="NCBI Taxonomy" id="215250"/>
    <lineage>
        <taxon>Eukaryota</taxon>
        <taxon>Fungi</taxon>
        <taxon>Dikarya</taxon>
        <taxon>Basidiomycota</taxon>
        <taxon>Ustilaginomycotina</taxon>
        <taxon>Exobasidiomycetes</taxon>
        <taxon>Exobasidiales</taxon>
        <taxon>Cryptobasidiaceae</taxon>
        <taxon>Acaromyces</taxon>
    </lineage>
</organism>